<feature type="non-terminal residue" evidence="1">
    <location>
        <position position="86"/>
    </location>
</feature>
<accession>X1CJF4</accession>
<dbReference type="InterPro" id="IPR036412">
    <property type="entry name" value="HAD-like_sf"/>
</dbReference>
<evidence type="ECO:0008006" key="2">
    <source>
        <dbReference type="Google" id="ProtNLM"/>
    </source>
</evidence>
<protein>
    <recommendedName>
        <fullName evidence="2">5'-nucleotidase</fullName>
    </recommendedName>
</protein>
<reference evidence="1" key="1">
    <citation type="journal article" date="2014" name="Front. Microbiol.">
        <title>High frequency of phylogenetically diverse reductive dehalogenase-homologous genes in deep subseafloor sedimentary metagenomes.</title>
        <authorList>
            <person name="Kawai M."/>
            <person name="Futagami T."/>
            <person name="Toyoda A."/>
            <person name="Takaki Y."/>
            <person name="Nishi S."/>
            <person name="Hori S."/>
            <person name="Arai W."/>
            <person name="Tsubouchi T."/>
            <person name="Morono Y."/>
            <person name="Uchiyama I."/>
            <person name="Ito T."/>
            <person name="Fujiyama A."/>
            <person name="Inagaki F."/>
            <person name="Takami H."/>
        </authorList>
    </citation>
    <scope>NUCLEOTIDE SEQUENCE</scope>
    <source>
        <strain evidence="1">Expedition CK06-06</strain>
    </source>
</reference>
<name>X1CJF4_9ZZZZ</name>
<sequence>MKYNKIVLSFDLDFTLIDNKEGIIDSFKYALKKYNLPELSASEIEKTIGMPLNDVFARISSMNPSILTSAFREYYSSEGIYQVRLF</sequence>
<proteinExistence type="predicted"/>
<dbReference type="Pfam" id="PF13419">
    <property type="entry name" value="HAD_2"/>
    <property type="match status" value="1"/>
</dbReference>
<dbReference type="AlphaFoldDB" id="X1CJF4"/>
<dbReference type="InterPro" id="IPR023198">
    <property type="entry name" value="PGP-like_dom2"/>
</dbReference>
<dbReference type="Gene3D" id="1.10.150.240">
    <property type="entry name" value="Putative phosphatase, domain 2"/>
    <property type="match status" value="1"/>
</dbReference>
<dbReference type="SUPFAM" id="SSF56784">
    <property type="entry name" value="HAD-like"/>
    <property type="match status" value="1"/>
</dbReference>
<evidence type="ECO:0000313" key="1">
    <source>
        <dbReference type="EMBL" id="GAG93172.1"/>
    </source>
</evidence>
<dbReference type="EMBL" id="BART01019546">
    <property type="protein sequence ID" value="GAG93172.1"/>
    <property type="molecule type" value="Genomic_DNA"/>
</dbReference>
<dbReference type="InterPro" id="IPR041492">
    <property type="entry name" value="HAD_2"/>
</dbReference>
<comment type="caution">
    <text evidence="1">The sequence shown here is derived from an EMBL/GenBank/DDBJ whole genome shotgun (WGS) entry which is preliminary data.</text>
</comment>
<organism evidence="1">
    <name type="scientific">marine sediment metagenome</name>
    <dbReference type="NCBI Taxonomy" id="412755"/>
    <lineage>
        <taxon>unclassified sequences</taxon>
        <taxon>metagenomes</taxon>
        <taxon>ecological metagenomes</taxon>
    </lineage>
</organism>
<gene>
    <name evidence="1" type="ORF">S01H4_36536</name>
</gene>